<dbReference type="Proteomes" id="UP001418222">
    <property type="component" value="Unassembled WGS sequence"/>
</dbReference>
<evidence type="ECO:0000313" key="3">
    <source>
        <dbReference type="Proteomes" id="UP001418222"/>
    </source>
</evidence>
<evidence type="ECO:0000256" key="1">
    <source>
        <dbReference type="SAM" id="MobiDB-lite"/>
    </source>
</evidence>
<proteinExistence type="predicted"/>
<dbReference type="EMBL" id="JBBWWQ010000010">
    <property type="protein sequence ID" value="KAK8937056.1"/>
    <property type="molecule type" value="Genomic_DNA"/>
</dbReference>
<sequence length="194" mass="22538">MERAFDQDMVFEWEFLHPKDSFAVEQERELSCFTPQPPGMDRGRESDDESVEEEVRQEHILLFSDGELSEVVSLEKEIALDVVEEDDSDLELPNLLFNEEEDDEEEVSMMLECIDPEIEVEDGCKAFKLRKWLKSTLMAAATLSIFMLGSRRAQFMGNSQRIQLAICKKEVSLKSNAIFREIRPHEHRIGTRHL</sequence>
<accession>A0AAP0BHE9</accession>
<name>A0AAP0BHE9_9ASPA</name>
<gene>
    <name evidence="2" type="ORF">KSP39_PZI012240</name>
</gene>
<keyword evidence="3" id="KW-1185">Reference proteome</keyword>
<protein>
    <submittedName>
        <fullName evidence="2">Uncharacterized protein</fullName>
    </submittedName>
</protein>
<organism evidence="2 3">
    <name type="scientific">Platanthera zijinensis</name>
    <dbReference type="NCBI Taxonomy" id="2320716"/>
    <lineage>
        <taxon>Eukaryota</taxon>
        <taxon>Viridiplantae</taxon>
        <taxon>Streptophyta</taxon>
        <taxon>Embryophyta</taxon>
        <taxon>Tracheophyta</taxon>
        <taxon>Spermatophyta</taxon>
        <taxon>Magnoliopsida</taxon>
        <taxon>Liliopsida</taxon>
        <taxon>Asparagales</taxon>
        <taxon>Orchidaceae</taxon>
        <taxon>Orchidoideae</taxon>
        <taxon>Orchideae</taxon>
        <taxon>Orchidinae</taxon>
        <taxon>Platanthera</taxon>
    </lineage>
</organism>
<dbReference type="AlphaFoldDB" id="A0AAP0BHE9"/>
<reference evidence="2 3" key="1">
    <citation type="journal article" date="2022" name="Nat. Plants">
        <title>Genomes of leafy and leafless Platanthera orchids illuminate the evolution of mycoheterotrophy.</title>
        <authorList>
            <person name="Li M.H."/>
            <person name="Liu K.W."/>
            <person name="Li Z."/>
            <person name="Lu H.C."/>
            <person name="Ye Q.L."/>
            <person name="Zhang D."/>
            <person name="Wang J.Y."/>
            <person name="Li Y.F."/>
            <person name="Zhong Z.M."/>
            <person name="Liu X."/>
            <person name="Yu X."/>
            <person name="Liu D.K."/>
            <person name="Tu X.D."/>
            <person name="Liu B."/>
            <person name="Hao Y."/>
            <person name="Liao X.Y."/>
            <person name="Jiang Y.T."/>
            <person name="Sun W.H."/>
            <person name="Chen J."/>
            <person name="Chen Y.Q."/>
            <person name="Ai Y."/>
            <person name="Zhai J.W."/>
            <person name="Wu S.S."/>
            <person name="Zhou Z."/>
            <person name="Hsiao Y.Y."/>
            <person name="Wu W.L."/>
            <person name="Chen Y.Y."/>
            <person name="Lin Y.F."/>
            <person name="Hsu J.L."/>
            <person name="Li C.Y."/>
            <person name="Wang Z.W."/>
            <person name="Zhao X."/>
            <person name="Zhong W.Y."/>
            <person name="Ma X.K."/>
            <person name="Ma L."/>
            <person name="Huang J."/>
            <person name="Chen G.Z."/>
            <person name="Huang M.Z."/>
            <person name="Huang L."/>
            <person name="Peng D.H."/>
            <person name="Luo Y.B."/>
            <person name="Zou S.Q."/>
            <person name="Chen S.P."/>
            <person name="Lan S."/>
            <person name="Tsai W.C."/>
            <person name="Van de Peer Y."/>
            <person name="Liu Z.J."/>
        </authorList>
    </citation>
    <scope>NUCLEOTIDE SEQUENCE [LARGE SCALE GENOMIC DNA]</scope>
    <source>
        <strain evidence="2">Lor287</strain>
    </source>
</reference>
<feature type="region of interest" description="Disordered" evidence="1">
    <location>
        <begin position="32"/>
        <end position="51"/>
    </location>
</feature>
<comment type="caution">
    <text evidence="2">The sequence shown here is derived from an EMBL/GenBank/DDBJ whole genome shotgun (WGS) entry which is preliminary data.</text>
</comment>
<evidence type="ECO:0000313" key="2">
    <source>
        <dbReference type="EMBL" id="KAK8937056.1"/>
    </source>
</evidence>